<organism evidence="2 3">
    <name type="scientific">Phyllostomus discolor</name>
    <name type="common">pale spear-nosed bat</name>
    <dbReference type="NCBI Taxonomy" id="89673"/>
    <lineage>
        <taxon>Eukaryota</taxon>
        <taxon>Metazoa</taxon>
        <taxon>Chordata</taxon>
        <taxon>Craniata</taxon>
        <taxon>Vertebrata</taxon>
        <taxon>Euteleostomi</taxon>
        <taxon>Mammalia</taxon>
        <taxon>Eutheria</taxon>
        <taxon>Laurasiatheria</taxon>
        <taxon>Chiroptera</taxon>
        <taxon>Yangochiroptera</taxon>
        <taxon>Phyllostomidae</taxon>
        <taxon>Phyllostominae</taxon>
        <taxon>Phyllostomus</taxon>
    </lineage>
</organism>
<keyword evidence="1" id="KW-1133">Transmembrane helix</keyword>
<feature type="transmembrane region" description="Helical" evidence="1">
    <location>
        <begin position="12"/>
        <end position="30"/>
    </location>
</feature>
<proteinExistence type="predicted"/>
<protein>
    <submittedName>
        <fullName evidence="2">Uncharacterized protein</fullName>
    </submittedName>
</protein>
<comment type="caution">
    <text evidence="2">The sequence shown here is derived from an EMBL/GenBank/DDBJ whole genome shotgun (WGS) entry which is preliminary data.</text>
</comment>
<keyword evidence="1" id="KW-0812">Transmembrane</keyword>
<dbReference type="Proteomes" id="UP000664940">
    <property type="component" value="Unassembled WGS sequence"/>
</dbReference>
<keyword evidence="1" id="KW-0472">Membrane</keyword>
<sequence length="144" mass="16408">MLSNLLSNSCSQYFLTILCISVLSVNFSFISDFIYLGLLYFLMSLVKGSFILYIFSKNQLLVSLIFIVFCFVLFCFFVVSVSFISALIFYISFLPLSLGFVVLFVVLLGVELDYLFEGFYCCCCCLGFLVFVGLFFFFLLEVGL</sequence>
<name>A0A834EVA6_9CHIR</name>
<feature type="transmembrane region" description="Helical" evidence="1">
    <location>
        <begin position="60"/>
        <end position="81"/>
    </location>
</feature>
<evidence type="ECO:0000256" key="1">
    <source>
        <dbReference type="SAM" id="Phobius"/>
    </source>
</evidence>
<reference evidence="2 3" key="1">
    <citation type="journal article" date="2020" name="Nature">
        <title>Six reference-quality genomes reveal evolution of bat adaptations.</title>
        <authorList>
            <person name="Jebb D."/>
            <person name="Huang Z."/>
            <person name="Pippel M."/>
            <person name="Hughes G.M."/>
            <person name="Lavrichenko K."/>
            <person name="Devanna P."/>
            <person name="Winkler S."/>
            <person name="Jermiin L.S."/>
            <person name="Skirmuntt E.C."/>
            <person name="Katzourakis A."/>
            <person name="Burkitt-Gray L."/>
            <person name="Ray D.A."/>
            <person name="Sullivan K.A.M."/>
            <person name="Roscito J.G."/>
            <person name="Kirilenko B.M."/>
            <person name="Davalos L.M."/>
            <person name="Corthals A.P."/>
            <person name="Power M.L."/>
            <person name="Jones G."/>
            <person name="Ransome R.D."/>
            <person name="Dechmann D.K.N."/>
            <person name="Locatelli A.G."/>
            <person name="Puechmaille S.J."/>
            <person name="Fedrigo O."/>
            <person name="Jarvis E.D."/>
            <person name="Hiller M."/>
            <person name="Vernes S.C."/>
            <person name="Myers E.W."/>
            <person name="Teeling E.C."/>
        </authorList>
    </citation>
    <scope>NUCLEOTIDE SEQUENCE [LARGE SCALE GENOMIC DNA]</scope>
    <source>
        <strain evidence="2">Bat1K_MPI-CBG_1</strain>
    </source>
</reference>
<evidence type="ECO:0000313" key="3">
    <source>
        <dbReference type="Proteomes" id="UP000664940"/>
    </source>
</evidence>
<feature type="transmembrane region" description="Helical" evidence="1">
    <location>
        <begin position="87"/>
        <end position="107"/>
    </location>
</feature>
<feature type="transmembrane region" description="Helical" evidence="1">
    <location>
        <begin position="119"/>
        <end position="140"/>
    </location>
</feature>
<gene>
    <name evidence="2" type="ORF">HJG60_007890</name>
</gene>
<dbReference type="EMBL" id="JABVXQ010000001">
    <property type="protein sequence ID" value="KAF6130961.1"/>
    <property type="molecule type" value="Genomic_DNA"/>
</dbReference>
<dbReference type="AlphaFoldDB" id="A0A834EVA6"/>
<feature type="transmembrane region" description="Helical" evidence="1">
    <location>
        <begin position="36"/>
        <end position="55"/>
    </location>
</feature>
<evidence type="ECO:0000313" key="2">
    <source>
        <dbReference type="EMBL" id="KAF6130961.1"/>
    </source>
</evidence>
<accession>A0A834EVA6</accession>